<keyword evidence="5 13" id="KW-0808">Transferase</keyword>
<evidence type="ECO:0000256" key="9">
    <source>
        <dbReference type="ARBA" id="ARBA00022884"/>
    </source>
</evidence>
<keyword evidence="14" id="KW-1185">Reference proteome</keyword>
<dbReference type="InterPro" id="IPR029063">
    <property type="entry name" value="SAM-dependent_MTases_sf"/>
</dbReference>
<dbReference type="GO" id="GO:0034587">
    <property type="term" value="P:piRNA processing"/>
    <property type="evidence" value="ECO:0007669"/>
    <property type="project" value="TreeGrafter"/>
</dbReference>
<comment type="similarity">
    <text evidence="2">Belongs to the methyltransferase superfamily. HEN1 family.</text>
</comment>
<evidence type="ECO:0000256" key="6">
    <source>
        <dbReference type="ARBA" id="ARBA00022691"/>
    </source>
</evidence>
<evidence type="ECO:0000256" key="12">
    <source>
        <dbReference type="ARBA" id="ARBA00048418"/>
    </source>
</evidence>
<dbReference type="AlphaFoldDB" id="A0A3M7PH48"/>
<evidence type="ECO:0000256" key="8">
    <source>
        <dbReference type="ARBA" id="ARBA00022842"/>
    </source>
</evidence>
<evidence type="ECO:0000256" key="1">
    <source>
        <dbReference type="ARBA" id="ARBA00001946"/>
    </source>
</evidence>
<organism evidence="13 14">
    <name type="scientific">Brachionus plicatilis</name>
    <name type="common">Marine rotifer</name>
    <name type="synonym">Brachionus muelleri</name>
    <dbReference type="NCBI Taxonomy" id="10195"/>
    <lineage>
        <taxon>Eukaryota</taxon>
        <taxon>Metazoa</taxon>
        <taxon>Spiralia</taxon>
        <taxon>Gnathifera</taxon>
        <taxon>Rotifera</taxon>
        <taxon>Eurotatoria</taxon>
        <taxon>Monogononta</taxon>
        <taxon>Pseudotrocha</taxon>
        <taxon>Ploima</taxon>
        <taxon>Brachionidae</taxon>
        <taxon>Brachionus</taxon>
    </lineage>
</organism>
<evidence type="ECO:0000256" key="3">
    <source>
        <dbReference type="ARBA" id="ARBA00021330"/>
    </source>
</evidence>
<dbReference type="PANTHER" id="PTHR21404">
    <property type="entry name" value="HEN1"/>
    <property type="match status" value="1"/>
</dbReference>
<keyword evidence="4 13" id="KW-0489">Methyltransferase</keyword>
<dbReference type="EC" id="2.1.1.386" evidence="11"/>
<reference evidence="13 14" key="1">
    <citation type="journal article" date="2018" name="Sci. Rep.">
        <title>Genomic signatures of local adaptation to the degree of environmental predictability in rotifers.</title>
        <authorList>
            <person name="Franch-Gras L."/>
            <person name="Hahn C."/>
            <person name="Garcia-Roger E.M."/>
            <person name="Carmona M.J."/>
            <person name="Serra M."/>
            <person name="Gomez A."/>
        </authorList>
    </citation>
    <scope>NUCLEOTIDE SEQUENCE [LARGE SCALE GENOMIC DNA]</scope>
    <source>
        <strain evidence="13">HYR1</strain>
    </source>
</reference>
<keyword evidence="10" id="KW-0943">RNA-mediated gene silencing</keyword>
<keyword evidence="8" id="KW-0460">Magnesium</keyword>
<dbReference type="OrthoDB" id="2154311at2759"/>
<dbReference type="SUPFAM" id="SSF53335">
    <property type="entry name" value="S-adenosyl-L-methionine-dependent methyltransferases"/>
    <property type="match status" value="1"/>
</dbReference>
<gene>
    <name evidence="13" type="ORF">BpHYR1_024878</name>
</gene>
<evidence type="ECO:0000313" key="14">
    <source>
        <dbReference type="Proteomes" id="UP000276133"/>
    </source>
</evidence>
<dbReference type="Proteomes" id="UP000276133">
    <property type="component" value="Unassembled WGS sequence"/>
</dbReference>
<dbReference type="GO" id="GO:0005737">
    <property type="term" value="C:cytoplasm"/>
    <property type="evidence" value="ECO:0007669"/>
    <property type="project" value="TreeGrafter"/>
</dbReference>
<evidence type="ECO:0000256" key="7">
    <source>
        <dbReference type="ARBA" id="ARBA00022723"/>
    </source>
</evidence>
<dbReference type="EMBL" id="REGN01011015">
    <property type="protein sequence ID" value="RMZ98040.1"/>
    <property type="molecule type" value="Genomic_DNA"/>
</dbReference>
<comment type="caution">
    <text evidence="13">The sequence shown here is derived from an EMBL/GenBank/DDBJ whole genome shotgun (WGS) entry which is preliminary data.</text>
</comment>
<dbReference type="InterPro" id="IPR026610">
    <property type="entry name" value="Hen1"/>
</dbReference>
<keyword evidence="7" id="KW-0479">Metal-binding</keyword>
<dbReference type="GO" id="GO:0003723">
    <property type="term" value="F:RNA binding"/>
    <property type="evidence" value="ECO:0007669"/>
    <property type="project" value="UniProtKB-KW"/>
</dbReference>
<evidence type="ECO:0000256" key="4">
    <source>
        <dbReference type="ARBA" id="ARBA00022603"/>
    </source>
</evidence>
<comment type="catalytic activity">
    <reaction evidence="12">
        <text>small RNA 3'-end nucleotide + S-adenosyl-L-methionine = small RNA 3'-end 2'-O-methylnucleotide + S-adenosyl-L-homocysteine + H(+)</text>
        <dbReference type="Rhea" id="RHEA:37887"/>
        <dbReference type="Rhea" id="RHEA-COMP:10415"/>
        <dbReference type="Rhea" id="RHEA-COMP:10416"/>
        <dbReference type="ChEBI" id="CHEBI:15378"/>
        <dbReference type="ChEBI" id="CHEBI:57856"/>
        <dbReference type="ChEBI" id="CHEBI:59789"/>
        <dbReference type="ChEBI" id="CHEBI:74896"/>
        <dbReference type="ChEBI" id="CHEBI:74898"/>
        <dbReference type="EC" id="2.1.1.386"/>
    </reaction>
</comment>
<dbReference type="GO" id="GO:0001510">
    <property type="term" value="P:RNA methylation"/>
    <property type="evidence" value="ECO:0007669"/>
    <property type="project" value="InterPro"/>
</dbReference>
<dbReference type="GO" id="GO:0005634">
    <property type="term" value="C:nucleus"/>
    <property type="evidence" value="ECO:0007669"/>
    <property type="project" value="TreeGrafter"/>
</dbReference>
<accession>A0A3M7PH48</accession>
<evidence type="ECO:0000256" key="5">
    <source>
        <dbReference type="ARBA" id="ARBA00022679"/>
    </source>
</evidence>
<comment type="cofactor">
    <cofactor evidence="1">
        <name>Mg(2+)</name>
        <dbReference type="ChEBI" id="CHEBI:18420"/>
    </cofactor>
</comment>
<proteinExistence type="inferred from homology"/>
<keyword evidence="9" id="KW-0694">RNA-binding</keyword>
<protein>
    <recommendedName>
        <fullName evidence="3">Small RNA 2'-O-methyltransferase</fullName>
        <ecNumber evidence="11">2.1.1.386</ecNumber>
    </recommendedName>
</protein>
<evidence type="ECO:0000256" key="11">
    <source>
        <dbReference type="ARBA" id="ARBA00035025"/>
    </source>
</evidence>
<evidence type="ECO:0000256" key="10">
    <source>
        <dbReference type="ARBA" id="ARBA00023158"/>
    </source>
</evidence>
<name>A0A3M7PH48_BRAPC</name>
<dbReference type="GO" id="GO:0090486">
    <property type="term" value="F:small RNA 2'-O-methyltransferase activity"/>
    <property type="evidence" value="ECO:0007669"/>
    <property type="project" value="UniProtKB-EC"/>
</dbReference>
<evidence type="ECO:0000256" key="2">
    <source>
        <dbReference type="ARBA" id="ARBA00009026"/>
    </source>
</evidence>
<dbReference type="GO" id="GO:0030422">
    <property type="term" value="P:siRNA processing"/>
    <property type="evidence" value="ECO:0007669"/>
    <property type="project" value="TreeGrafter"/>
</dbReference>
<evidence type="ECO:0000313" key="13">
    <source>
        <dbReference type="EMBL" id="RMZ98040.1"/>
    </source>
</evidence>
<dbReference type="Gene3D" id="3.40.50.150">
    <property type="entry name" value="Vaccinia Virus protein VP39"/>
    <property type="match status" value="1"/>
</dbReference>
<dbReference type="GO" id="GO:0046872">
    <property type="term" value="F:metal ion binding"/>
    <property type="evidence" value="ECO:0007669"/>
    <property type="project" value="UniProtKB-KW"/>
</dbReference>
<keyword evidence="6" id="KW-0949">S-adenosyl-L-methionine</keyword>
<dbReference type="STRING" id="10195.A0A3M7PH48"/>
<sequence length="248" mass="29512">MTDPLSNFEEIDCKHHFSSDDLSSDQNKRLCFDPPLYIQRYNYVSGLLFDFKCKSVMDIGCAECKLIHLLKQTNQNLNLIIGLDLDESVLEKNKSKFSDNLVDMFHCRENPLDMYLVKVDISKPDKYFLDKFCSKSCGLDFVSMVEIIEHMYPETLQDAIETVFMQLRPKYVLISTPNSEFNVVFGENSNPYDERKIDQKFRHWDHKFEWTRDEFRKWCKEKILDVYQDYKLYNNSFHGLAISRFNHI</sequence>
<dbReference type="PANTHER" id="PTHR21404:SF3">
    <property type="entry name" value="SMALL RNA 2'-O-METHYLTRANSFERASE"/>
    <property type="match status" value="1"/>
</dbReference>